<keyword evidence="1 3" id="KW-0853">WD repeat</keyword>
<dbReference type="SMART" id="SM00320">
    <property type="entry name" value="WD40"/>
    <property type="match status" value="6"/>
</dbReference>
<evidence type="ECO:0000256" key="1">
    <source>
        <dbReference type="ARBA" id="ARBA00022574"/>
    </source>
</evidence>
<comment type="caution">
    <text evidence="5">The sequence shown here is derived from an EMBL/GenBank/DDBJ whole genome shotgun (WGS) entry which is preliminary data.</text>
</comment>
<name>A0AAN7JUQ2_9MYRT</name>
<organism evidence="5 6">
    <name type="scientific">Trapa incisa</name>
    <dbReference type="NCBI Taxonomy" id="236973"/>
    <lineage>
        <taxon>Eukaryota</taxon>
        <taxon>Viridiplantae</taxon>
        <taxon>Streptophyta</taxon>
        <taxon>Embryophyta</taxon>
        <taxon>Tracheophyta</taxon>
        <taxon>Spermatophyta</taxon>
        <taxon>Magnoliopsida</taxon>
        <taxon>eudicotyledons</taxon>
        <taxon>Gunneridae</taxon>
        <taxon>Pentapetalae</taxon>
        <taxon>rosids</taxon>
        <taxon>malvids</taxon>
        <taxon>Myrtales</taxon>
        <taxon>Lythraceae</taxon>
        <taxon>Trapa</taxon>
    </lineage>
</organism>
<accession>A0AAN7JUQ2</accession>
<dbReference type="InterPro" id="IPR019775">
    <property type="entry name" value="WD40_repeat_CS"/>
</dbReference>
<feature type="compositionally biased region" description="Basic and acidic residues" evidence="4">
    <location>
        <begin position="511"/>
        <end position="524"/>
    </location>
</feature>
<evidence type="ECO:0000256" key="4">
    <source>
        <dbReference type="SAM" id="MobiDB-lite"/>
    </source>
</evidence>
<dbReference type="PANTHER" id="PTHR22844:SF338">
    <property type="entry name" value="PROTEIN JINGUBANG-LIKE"/>
    <property type="match status" value="1"/>
</dbReference>
<keyword evidence="6" id="KW-1185">Reference proteome</keyword>
<gene>
    <name evidence="5" type="ORF">SAY87_002420</name>
</gene>
<dbReference type="SUPFAM" id="SSF50978">
    <property type="entry name" value="WD40 repeat-like"/>
    <property type="match status" value="1"/>
</dbReference>
<dbReference type="Proteomes" id="UP001345219">
    <property type="component" value="Chromosome 2"/>
</dbReference>
<dbReference type="PROSITE" id="PS50294">
    <property type="entry name" value="WD_REPEATS_REGION"/>
    <property type="match status" value="2"/>
</dbReference>
<dbReference type="PRINTS" id="PR00320">
    <property type="entry name" value="GPROTEINBRPT"/>
</dbReference>
<dbReference type="InterPro" id="IPR001680">
    <property type="entry name" value="WD40_rpt"/>
</dbReference>
<sequence>MGLVSDLQEFSFAMAMKPKRRHITLLRIYSVPASFIIATCSQNSLKGSIISLKKTILQVCLPTAMELPEKMTLWNFFLEQEEEEEEEDGNIKNNASLCDLSSSSAVGFRNMPSSMLDPRLNVLRRASSGHRNSAPAMPPMSPETPWVLSPVRSSSSPYHPFMYQCLASLHRREGNILSLALSKSLLFTGTKSRRVHVWKQPNCAKWGRIVASSGEVRAALAHGQILFTAHGDFRVRAWGLTAKESLSFGQPRKIATLPRRSSFLMFPTKNPVQHKGCISCLAYNHDEKLLYTGSWDKTVKAWNIRDNRCEDTFVAHEGPINGIVINKEDGCVFTCSSDGFVKIWRRVFGETSHILTMTLRFQLSPINALALSSSPGGCVLYSGSSDGLINFWEKEKTPGRFSHGGFLQGHRFAVLCLVSVADLVLSGSEDSTIRVWRREEMNNCLHSCLVVIEGHRGPVRCLAASVEKKESLVVAEGGGGGGLLVYSADGLDQTLKVWRVRVYPREEMMSPENVNREDVQEKLADNGPSFEMSPVLSPSWVAKKLQN</sequence>
<evidence type="ECO:0000313" key="5">
    <source>
        <dbReference type="EMBL" id="KAK4754316.1"/>
    </source>
</evidence>
<dbReference type="InterPro" id="IPR015943">
    <property type="entry name" value="WD40/YVTN_repeat-like_dom_sf"/>
</dbReference>
<feature type="repeat" description="WD" evidence="3">
    <location>
        <begin position="271"/>
        <end position="312"/>
    </location>
</feature>
<dbReference type="PROSITE" id="PS50082">
    <property type="entry name" value="WD_REPEATS_2"/>
    <property type="match status" value="3"/>
</dbReference>
<dbReference type="Pfam" id="PF00400">
    <property type="entry name" value="WD40"/>
    <property type="match status" value="5"/>
</dbReference>
<dbReference type="PANTHER" id="PTHR22844">
    <property type="entry name" value="F-BOX AND WD40 DOMAIN PROTEIN"/>
    <property type="match status" value="1"/>
</dbReference>
<evidence type="ECO:0000256" key="3">
    <source>
        <dbReference type="PROSITE-ProRule" id="PRU00221"/>
    </source>
</evidence>
<reference evidence="5 6" key="1">
    <citation type="journal article" date="2023" name="Hortic Res">
        <title>Pangenome of water caltrop reveals structural variations and asymmetric subgenome divergence after allopolyploidization.</title>
        <authorList>
            <person name="Zhang X."/>
            <person name="Chen Y."/>
            <person name="Wang L."/>
            <person name="Yuan Y."/>
            <person name="Fang M."/>
            <person name="Shi L."/>
            <person name="Lu R."/>
            <person name="Comes H.P."/>
            <person name="Ma Y."/>
            <person name="Chen Y."/>
            <person name="Huang G."/>
            <person name="Zhou Y."/>
            <person name="Zheng Z."/>
            <person name="Qiu Y."/>
        </authorList>
    </citation>
    <scope>NUCLEOTIDE SEQUENCE [LARGE SCALE GENOMIC DNA]</scope>
    <source>
        <tissue evidence="5">Roots</tissue>
    </source>
</reference>
<evidence type="ECO:0000256" key="2">
    <source>
        <dbReference type="ARBA" id="ARBA00022737"/>
    </source>
</evidence>
<evidence type="ECO:0008006" key="7">
    <source>
        <dbReference type="Google" id="ProtNLM"/>
    </source>
</evidence>
<dbReference type="InterPro" id="IPR036322">
    <property type="entry name" value="WD40_repeat_dom_sf"/>
</dbReference>
<dbReference type="InterPro" id="IPR045182">
    <property type="entry name" value="JINGUBANG-like"/>
</dbReference>
<dbReference type="AlphaFoldDB" id="A0AAN7JUQ2"/>
<proteinExistence type="predicted"/>
<protein>
    <recommendedName>
        <fullName evidence="7">Protein JINGUBANG</fullName>
    </recommendedName>
</protein>
<feature type="region of interest" description="Disordered" evidence="4">
    <location>
        <begin position="511"/>
        <end position="534"/>
    </location>
</feature>
<keyword evidence="2" id="KW-0677">Repeat</keyword>
<dbReference type="InterPro" id="IPR020472">
    <property type="entry name" value="WD40_PAC1"/>
</dbReference>
<feature type="repeat" description="WD" evidence="3">
    <location>
        <begin position="407"/>
        <end position="436"/>
    </location>
</feature>
<dbReference type="EMBL" id="JAXIOK010000015">
    <property type="protein sequence ID" value="KAK4754316.1"/>
    <property type="molecule type" value="Genomic_DNA"/>
</dbReference>
<dbReference type="PROSITE" id="PS00678">
    <property type="entry name" value="WD_REPEATS_1"/>
    <property type="match status" value="1"/>
</dbReference>
<evidence type="ECO:0000313" key="6">
    <source>
        <dbReference type="Proteomes" id="UP001345219"/>
    </source>
</evidence>
<dbReference type="Gene3D" id="2.130.10.10">
    <property type="entry name" value="YVTN repeat-like/Quinoprotein amine dehydrogenase"/>
    <property type="match status" value="3"/>
</dbReference>
<feature type="repeat" description="WD" evidence="3">
    <location>
        <begin position="313"/>
        <end position="344"/>
    </location>
</feature>